<organism evidence="1 2">
    <name type="scientific">Pseudomonas ogarae (strain DSM 112162 / CECT 30235 / F113)</name>
    <dbReference type="NCBI Taxonomy" id="1114970"/>
    <lineage>
        <taxon>Bacteria</taxon>
        <taxon>Pseudomonadati</taxon>
        <taxon>Pseudomonadota</taxon>
        <taxon>Gammaproteobacteria</taxon>
        <taxon>Pseudomonadales</taxon>
        <taxon>Pseudomonadaceae</taxon>
        <taxon>Pseudomonas</taxon>
    </lineage>
</organism>
<evidence type="ECO:0000313" key="1">
    <source>
        <dbReference type="EMBL" id="AUO48969.1"/>
    </source>
</evidence>
<protein>
    <submittedName>
        <fullName evidence="1">Uncharacterized protein</fullName>
    </submittedName>
</protein>
<dbReference type="RefSeq" id="WP_014340409.1">
    <property type="nucleotide sequence ID" value="NC_016830.1"/>
</dbReference>
<proteinExistence type="predicted"/>
<name>A0ABN5GCM8_PSEO1</name>
<evidence type="ECO:0000313" key="2">
    <source>
        <dbReference type="Proteomes" id="UP000235315"/>
    </source>
</evidence>
<reference evidence="1 2" key="1">
    <citation type="submission" date="2018-01" db="EMBL/GenBank/DDBJ databases">
        <title>Tropical forage species Digitaria eriantha prevents oxidative stress under low temperature conditions by the incorporation of polyhydroxybutyrate-producing endophytic bacteria.</title>
        <authorList>
            <person name="Stritzler M."/>
            <person name="Ayub N."/>
        </authorList>
    </citation>
    <scope>NUCLEOTIDE SEQUENCE [LARGE SCALE GENOMIC DNA]</scope>
    <source>
        <strain evidence="1 2">FR1</strain>
    </source>
</reference>
<dbReference type="Proteomes" id="UP000235315">
    <property type="component" value="Chromosome"/>
</dbReference>
<sequence length="334" mass="37664">MPNVLVVVWDFDTRRLRVPVENSLLCIQLRIGALLYMARTAFAKHIDRHQLDYCLVVAPEYLFSKEMPVSFISEEEKEIIRATLIDISKINPWLILVPGTTLWFKSMLRPDSRKLKRGTQQLKSWGQARNINKAKYGAEIDAVVNEIPERDRMNKGVYGDYAKATKEQIAKIETDGSEAGSGIVRNTGFIIWNGNVFYQHKRYPNIGNDGLEELNDAQFWEDKIFMPGSYRETPAIHGLQMALEICAEHFIGATVLHKNNVLDFHILVSASIVLDKGRVGVKHGGYVVHADSEGSAVYRREGMNLVQLQAIDETEIGLLGVEAGRVRSFVCAFA</sequence>
<gene>
    <name evidence="1" type="ORF">C1C98_27745</name>
</gene>
<keyword evidence="2" id="KW-1185">Reference proteome</keyword>
<accession>A0ABN5GCM8</accession>
<dbReference type="EMBL" id="CP025738">
    <property type="protein sequence ID" value="AUO48969.1"/>
    <property type="molecule type" value="Genomic_DNA"/>
</dbReference>